<dbReference type="PANTHER" id="PTHR33463">
    <property type="entry name" value="NB-ARC DOMAIN-CONTAINING PROTEIN-RELATED"/>
    <property type="match status" value="1"/>
</dbReference>
<dbReference type="AlphaFoldDB" id="A0A7J7N9U2"/>
<dbReference type="InterPro" id="IPR055414">
    <property type="entry name" value="LRR_R13L4/SHOC2-like"/>
</dbReference>
<evidence type="ECO:0008006" key="8">
    <source>
        <dbReference type="Google" id="ProtNLM"/>
    </source>
</evidence>
<feature type="domain" description="NB-ARC" evidence="4">
    <location>
        <begin position="36"/>
        <end position="206"/>
    </location>
</feature>
<dbReference type="Pfam" id="PF14299">
    <property type="entry name" value="PP2"/>
    <property type="match status" value="1"/>
</dbReference>
<dbReference type="InterPro" id="IPR050905">
    <property type="entry name" value="Plant_NBS-LRR"/>
</dbReference>
<dbReference type="InterPro" id="IPR002182">
    <property type="entry name" value="NB-ARC"/>
</dbReference>
<dbReference type="InterPro" id="IPR036388">
    <property type="entry name" value="WH-like_DNA-bd_sf"/>
</dbReference>
<feature type="domain" description="Disease resistance R13L4/SHOC-2-like LRR" evidence="5">
    <location>
        <begin position="432"/>
        <end position="544"/>
    </location>
</feature>
<dbReference type="PANTHER" id="PTHR33463:SF209">
    <property type="entry name" value="DISEASE RESISTANCE PROTEIN RPS2-LIKE"/>
    <property type="match status" value="1"/>
</dbReference>
<dbReference type="OrthoDB" id="122245at2759"/>
<dbReference type="PRINTS" id="PR00364">
    <property type="entry name" value="DISEASERSIST"/>
</dbReference>
<dbReference type="Gene3D" id="3.40.50.300">
    <property type="entry name" value="P-loop containing nucleotide triphosphate hydrolases"/>
    <property type="match status" value="1"/>
</dbReference>
<sequence>MLPRTWNFIAQKAYVRNFGSEDKYVVESSSSVAAKKVLQWCNDANVGTIEIKGGLGSGRTWTAKHVVDNVARSALFEVVIWVNVEMEHCNRSKMLMQIADQLNLFSTIEKNNKKDKESEELLAQKISAILAEKRFLLVLDDMRLFFPYDLDGLGVPRPYIQNKSSKVLITGSEYLLNNEGANNVLSLVGGLPFHEAWYLFCEKAGMTFSSPELCPLAEMLVKDNSIGPLDTIILAGALRNREGGSDLSPTLKKLEKAIGLKKKSYNFKKLCYEMLPNKNLKDCFLYCTYNTEYDSISVKGLITSWIIEGFIDGFFTLEEAYEQGHNIIQELEGRYLLSLSTDKNHVTMHDSLRDRQHYIFDKGSDLILANPEFFLDDRRIYLMDAKLRTKSPGSLEPTRPAILLLHGDGGRFLTEIKDAFIPKMQDIEVIAVLHSEIKSFPSFISNLPKLRVLVLRGCGSLENLNHIGGFRNLEVLSLSGTATFKEIPDNFFELMANLKTLNLSNKEIEHLPSSVSKLWRLEFLILSGCSNLKTLPRLEELTSLIVLDLSGCKSFRGINDECFGNKCDLHTLNLSRTQVAELPFLPRCINLRQLFLRDCVCLEKLPKLEKLTFLLRIDIFGCTALGKLEDKIFEKMCCLDTVDNGGRFIIGRSQVDNAFPQTCCVQEFNIHCRLMNVEELDIEGREQSFAPETSNEKICYMIKATELRTLYGKNPNCWKFAEQHGFGMVIQLLIAHKLKVEGMMDTRELSPRTTYGVYFIYKLSSDAKGFNKTPVQVLISFVKFPTCQKSRIVYLDPNNEIPPRTRKDRWLEIEMGEFFNGEGEDGLVYIILKETKSCESKIGITIRGIELRPKQSFTPEILLAKEGYMIKATELKYFDAENPKSWKYTTKARYTPFPFFCPLIVVKAFQMILNTMVSGNMCGSDLNTGVIVIL</sequence>
<dbReference type="InterPro" id="IPR027417">
    <property type="entry name" value="P-loop_NTPase"/>
</dbReference>
<dbReference type="Proteomes" id="UP000541444">
    <property type="component" value="Unassembled WGS sequence"/>
</dbReference>
<evidence type="ECO:0000256" key="2">
    <source>
        <dbReference type="ARBA" id="ARBA00022737"/>
    </source>
</evidence>
<name>A0A7J7N9U2_9MAGN</name>
<dbReference type="Gene3D" id="1.10.10.10">
    <property type="entry name" value="Winged helix-like DNA-binding domain superfamily/Winged helix DNA-binding domain"/>
    <property type="match status" value="1"/>
</dbReference>
<evidence type="ECO:0000259" key="4">
    <source>
        <dbReference type="Pfam" id="PF00931"/>
    </source>
</evidence>
<dbReference type="InterPro" id="IPR001611">
    <property type="entry name" value="Leu-rich_rpt"/>
</dbReference>
<evidence type="ECO:0000259" key="5">
    <source>
        <dbReference type="Pfam" id="PF23598"/>
    </source>
</evidence>
<comment type="similarity">
    <text evidence="1">Belongs to the disease resistance NB-LRR family.</text>
</comment>
<dbReference type="GO" id="GO:0043531">
    <property type="term" value="F:ADP binding"/>
    <property type="evidence" value="ECO:0007669"/>
    <property type="project" value="InterPro"/>
</dbReference>
<dbReference type="PROSITE" id="PS51450">
    <property type="entry name" value="LRR"/>
    <property type="match status" value="1"/>
</dbReference>
<dbReference type="GO" id="GO:0006952">
    <property type="term" value="P:defense response"/>
    <property type="evidence" value="ECO:0007669"/>
    <property type="project" value="UniProtKB-KW"/>
</dbReference>
<keyword evidence="3" id="KW-0611">Plant defense</keyword>
<dbReference type="InterPro" id="IPR025886">
    <property type="entry name" value="PP2-like"/>
</dbReference>
<evidence type="ECO:0000313" key="7">
    <source>
        <dbReference type="Proteomes" id="UP000541444"/>
    </source>
</evidence>
<dbReference type="EMBL" id="JACGCM010000965">
    <property type="protein sequence ID" value="KAF6163794.1"/>
    <property type="molecule type" value="Genomic_DNA"/>
</dbReference>
<dbReference type="InterPro" id="IPR032675">
    <property type="entry name" value="LRR_dom_sf"/>
</dbReference>
<dbReference type="SUPFAM" id="SSF52058">
    <property type="entry name" value="L domain-like"/>
    <property type="match status" value="1"/>
</dbReference>
<evidence type="ECO:0000313" key="6">
    <source>
        <dbReference type="EMBL" id="KAF6163794.1"/>
    </source>
</evidence>
<gene>
    <name evidence="6" type="ORF">GIB67_012153</name>
</gene>
<dbReference type="Pfam" id="PF00931">
    <property type="entry name" value="NB-ARC"/>
    <property type="match status" value="1"/>
</dbReference>
<protein>
    <recommendedName>
        <fullName evidence="8">NB-ARC domain-containing protein</fullName>
    </recommendedName>
</protein>
<evidence type="ECO:0000256" key="3">
    <source>
        <dbReference type="ARBA" id="ARBA00022821"/>
    </source>
</evidence>
<keyword evidence="2" id="KW-0677">Repeat</keyword>
<accession>A0A7J7N9U2</accession>
<dbReference type="Pfam" id="PF23598">
    <property type="entry name" value="LRR_14"/>
    <property type="match status" value="1"/>
</dbReference>
<dbReference type="Gene3D" id="3.80.10.10">
    <property type="entry name" value="Ribonuclease Inhibitor"/>
    <property type="match status" value="1"/>
</dbReference>
<reference evidence="6 7" key="1">
    <citation type="journal article" date="2020" name="IScience">
        <title>Genome Sequencing of the Endangered Kingdonia uniflora (Circaeasteraceae, Ranunculales) Reveals Potential Mechanisms of Evolutionary Specialization.</title>
        <authorList>
            <person name="Sun Y."/>
            <person name="Deng T."/>
            <person name="Zhang A."/>
            <person name="Moore M.J."/>
            <person name="Landis J.B."/>
            <person name="Lin N."/>
            <person name="Zhang H."/>
            <person name="Zhang X."/>
            <person name="Huang J."/>
            <person name="Zhang X."/>
            <person name="Sun H."/>
            <person name="Wang H."/>
        </authorList>
    </citation>
    <scope>NUCLEOTIDE SEQUENCE [LARGE SCALE GENOMIC DNA]</scope>
    <source>
        <strain evidence="6">TB1705</strain>
        <tissue evidence="6">Leaf</tissue>
    </source>
</reference>
<keyword evidence="7" id="KW-1185">Reference proteome</keyword>
<dbReference type="SUPFAM" id="SSF52540">
    <property type="entry name" value="P-loop containing nucleoside triphosphate hydrolases"/>
    <property type="match status" value="1"/>
</dbReference>
<comment type="caution">
    <text evidence="6">The sequence shown here is derived from an EMBL/GenBank/DDBJ whole genome shotgun (WGS) entry which is preliminary data.</text>
</comment>
<evidence type="ECO:0000256" key="1">
    <source>
        <dbReference type="ARBA" id="ARBA00008894"/>
    </source>
</evidence>
<organism evidence="6 7">
    <name type="scientific">Kingdonia uniflora</name>
    <dbReference type="NCBI Taxonomy" id="39325"/>
    <lineage>
        <taxon>Eukaryota</taxon>
        <taxon>Viridiplantae</taxon>
        <taxon>Streptophyta</taxon>
        <taxon>Embryophyta</taxon>
        <taxon>Tracheophyta</taxon>
        <taxon>Spermatophyta</taxon>
        <taxon>Magnoliopsida</taxon>
        <taxon>Ranunculales</taxon>
        <taxon>Circaeasteraceae</taxon>
        <taxon>Kingdonia</taxon>
    </lineage>
</organism>
<proteinExistence type="inferred from homology"/>